<dbReference type="PANTHER" id="PTHR43744:SF9">
    <property type="entry name" value="POLYGALACTURONAN_RHAMNOGALACTURONAN TRANSPORT SYSTEM PERMEASE PROTEIN YTCP"/>
    <property type="match status" value="1"/>
</dbReference>
<organism evidence="9 10">
    <name type="scientific">Paenibacillus herberti</name>
    <dbReference type="NCBI Taxonomy" id="1619309"/>
    <lineage>
        <taxon>Bacteria</taxon>
        <taxon>Bacillati</taxon>
        <taxon>Bacillota</taxon>
        <taxon>Bacilli</taxon>
        <taxon>Bacillales</taxon>
        <taxon>Paenibacillaceae</taxon>
        <taxon>Paenibacillus</taxon>
    </lineage>
</organism>
<dbReference type="PANTHER" id="PTHR43744">
    <property type="entry name" value="ABC TRANSPORTER PERMEASE PROTEIN MG189-RELATED-RELATED"/>
    <property type="match status" value="1"/>
</dbReference>
<dbReference type="PROSITE" id="PS50928">
    <property type="entry name" value="ABC_TM1"/>
    <property type="match status" value="1"/>
</dbReference>
<feature type="transmembrane region" description="Helical" evidence="7">
    <location>
        <begin position="71"/>
        <end position="98"/>
    </location>
</feature>
<evidence type="ECO:0000256" key="3">
    <source>
        <dbReference type="ARBA" id="ARBA00022475"/>
    </source>
</evidence>
<feature type="transmembrane region" description="Helical" evidence="7">
    <location>
        <begin position="138"/>
        <end position="159"/>
    </location>
</feature>
<evidence type="ECO:0000256" key="1">
    <source>
        <dbReference type="ARBA" id="ARBA00004651"/>
    </source>
</evidence>
<dbReference type="GO" id="GO:0005886">
    <property type="term" value="C:plasma membrane"/>
    <property type="evidence" value="ECO:0007669"/>
    <property type="project" value="UniProtKB-SubCell"/>
</dbReference>
<dbReference type="SUPFAM" id="SSF161098">
    <property type="entry name" value="MetI-like"/>
    <property type="match status" value="1"/>
</dbReference>
<dbReference type="Gene3D" id="1.10.3720.10">
    <property type="entry name" value="MetI-like"/>
    <property type="match status" value="1"/>
</dbReference>
<proteinExistence type="inferred from homology"/>
<evidence type="ECO:0000256" key="2">
    <source>
        <dbReference type="ARBA" id="ARBA00022448"/>
    </source>
</evidence>
<evidence type="ECO:0000313" key="9">
    <source>
        <dbReference type="EMBL" id="OXM14658.1"/>
    </source>
</evidence>
<dbReference type="InterPro" id="IPR000515">
    <property type="entry name" value="MetI-like"/>
</dbReference>
<feature type="domain" description="ABC transmembrane type-1" evidence="8">
    <location>
        <begin position="72"/>
        <end position="268"/>
    </location>
</feature>
<protein>
    <submittedName>
        <fullName evidence="9">ABC transporter permease</fullName>
    </submittedName>
</protein>
<keyword evidence="4 7" id="KW-0812">Transmembrane</keyword>
<evidence type="ECO:0000256" key="4">
    <source>
        <dbReference type="ARBA" id="ARBA00022692"/>
    </source>
</evidence>
<evidence type="ECO:0000256" key="5">
    <source>
        <dbReference type="ARBA" id="ARBA00022989"/>
    </source>
</evidence>
<dbReference type="InterPro" id="IPR035906">
    <property type="entry name" value="MetI-like_sf"/>
</dbReference>
<keyword evidence="5 7" id="KW-1133">Transmembrane helix</keyword>
<comment type="subcellular location">
    <subcellularLocation>
        <location evidence="1 7">Cell membrane</location>
        <topology evidence="1 7">Multi-pass membrane protein</topology>
    </subcellularLocation>
</comment>
<dbReference type="AlphaFoldDB" id="A0A229NXS3"/>
<dbReference type="Pfam" id="PF00528">
    <property type="entry name" value="BPD_transp_1"/>
    <property type="match status" value="1"/>
</dbReference>
<evidence type="ECO:0000256" key="6">
    <source>
        <dbReference type="ARBA" id="ARBA00023136"/>
    </source>
</evidence>
<accession>A0A229NXS3</accession>
<feature type="transmembrane region" description="Helical" evidence="7">
    <location>
        <begin position="110"/>
        <end position="132"/>
    </location>
</feature>
<keyword evidence="6 7" id="KW-0472">Membrane</keyword>
<keyword evidence="10" id="KW-1185">Reference proteome</keyword>
<comment type="caution">
    <text evidence="9">The sequence shown here is derived from an EMBL/GenBank/DDBJ whole genome shotgun (WGS) entry which is preliminary data.</text>
</comment>
<dbReference type="RefSeq" id="WP_089525474.1">
    <property type="nucleotide sequence ID" value="NZ_NMUQ01000002.1"/>
</dbReference>
<comment type="similarity">
    <text evidence="7">Belongs to the binding-protein-dependent transport system permease family.</text>
</comment>
<reference evidence="9 10" key="1">
    <citation type="submission" date="2017-07" db="EMBL/GenBank/DDBJ databases">
        <title>Paenibacillus herberti R33 genome sequencing and assembly.</title>
        <authorList>
            <person name="Su W."/>
        </authorList>
    </citation>
    <scope>NUCLEOTIDE SEQUENCE [LARGE SCALE GENOMIC DNA]</scope>
    <source>
        <strain evidence="9 10">R33</strain>
    </source>
</reference>
<keyword evidence="3" id="KW-1003">Cell membrane</keyword>
<dbReference type="Proteomes" id="UP000215145">
    <property type="component" value="Unassembled WGS sequence"/>
</dbReference>
<sequence length="283" mass="31953">MINRSPWYSQAVLIGILTLFMLAILFPFYYVITISVMPNENYVSKAFHLFPDGFTLDYYKLIFNDNRLVNALGVSVFVTVVGTFLNVVVTGAGAYVLGKTHLRLHRTLNLMVIIPLLFGGGIIPLYLVIRALNLTNSIWGLIIPFLCNSFYVILMKNFFASLPVELEEAAYIDGAKEIKTFSRIIVPLSKPIMAVMTLFYGVFHWNEFFWSGILVAPDKYPMMVLLRQLIRRVDTQMQVQLPGLIPMSLTSAIIIVMVVPIILISPFIQRFFIKGMVVGAVKA</sequence>
<dbReference type="GO" id="GO:0055085">
    <property type="term" value="P:transmembrane transport"/>
    <property type="evidence" value="ECO:0007669"/>
    <property type="project" value="InterPro"/>
</dbReference>
<gene>
    <name evidence="9" type="ORF">CGZ75_17250</name>
</gene>
<evidence type="ECO:0000259" key="8">
    <source>
        <dbReference type="PROSITE" id="PS50928"/>
    </source>
</evidence>
<dbReference type="OrthoDB" id="9815445at2"/>
<dbReference type="EMBL" id="NMUQ01000002">
    <property type="protein sequence ID" value="OXM14658.1"/>
    <property type="molecule type" value="Genomic_DNA"/>
</dbReference>
<feature type="transmembrane region" description="Helical" evidence="7">
    <location>
        <begin position="180"/>
        <end position="202"/>
    </location>
</feature>
<evidence type="ECO:0000256" key="7">
    <source>
        <dbReference type="RuleBase" id="RU363032"/>
    </source>
</evidence>
<name>A0A229NXS3_9BACL</name>
<dbReference type="CDD" id="cd06261">
    <property type="entry name" value="TM_PBP2"/>
    <property type="match status" value="1"/>
</dbReference>
<feature type="transmembrane region" description="Helical" evidence="7">
    <location>
        <begin position="247"/>
        <end position="268"/>
    </location>
</feature>
<keyword evidence="2 7" id="KW-0813">Transport</keyword>
<evidence type="ECO:0000313" key="10">
    <source>
        <dbReference type="Proteomes" id="UP000215145"/>
    </source>
</evidence>
<feature type="transmembrane region" description="Helical" evidence="7">
    <location>
        <begin position="12"/>
        <end position="32"/>
    </location>
</feature>